<dbReference type="InterPro" id="IPR016181">
    <property type="entry name" value="Acyl_CoA_acyltransferase"/>
</dbReference>
<dbReference type="SUPFAM" id="SSF55729">
    <property type="entry name" value="Acyl-CoA N-acyltransferases (Nat)"/>
    <property type="match status" value="1"/>
</dbReference>
<dbReference type="EMBL" id="FUWS01000018">
    <property type="protein sequence ID" value="SKA37989.1"/>
    <property type="molecule type" value="Genomic_DNA"/>
</dbReference>
<keyword evidence="2" id="KW-0808">Transferase</keyword>
<protein>
    <submittedName>
        <fullName evidence="2">Acetyltransferases</fullName>
    </submittedName>
</protein>
<feature type="domain" description="N-acetyltransferase" evidence="1">
    <location>
        <begin position="20"/>
        <end position="181"/>
    </location>
</feature>
<accession>A0A1T4TCQ1</accession>
<dbReference type="AlphaFoldDB" id="A0A1T4TCQ1"/>
<evidence type="ECO:0000313" key="3">
    <source>
        <dbReference type="Proteomes" id="UP000190637"/>
    </source>
</evidence>
<dbReference type="PROSITE" id="PS51186">
    <property type="entry name" value="GNAT"/>
    <property type="match status" value="1"/>
</dbReference>
<keyword evidence="3" id="KW-1185">Reference proteome</keyword>
<dbReference type="OrthoDB" id="4536199at2"/>
<dbReference type="Proteomes" id="UP000190637">
    <property type="component" value="Unassembled WGS sequence"/>
</dbReference>
<dbReference type="STRING" id="1122192.SAMN02745673_04770"/>
<dbReference type="InterPro" id="IPR000182">
    <property type="entry name" value="GNAT_dom"/>
</dbReference>
<dbReference type="Gene3D" id="3.40.630.30">
    <property type="match status" value="1"/>
</dbReference>
<evidence type="ECO:0000259" key="1">
    <source>
        <dbReference type="PROSITE" id="PS51186"/>
    </source>
</evidence>
<name>A0A1T4TCQ1_9ACTN</name>
<dbReference type="RefSeq" id="WP_078763987.1">
    <property type="nucleotide sequence ID" value="NZ_FUWS01000018.1"/>
</dbReference>
<reference evidence="2 3" key="1">
    <citation type="submission" date="2017-02" db="EMBL/GenBank/DDBJ databases">
        <authorList>
            <person name="Peterson S.W."/>
        </authorList>
    </citation>
    <scope>NUCLEOTIDE SEQUENCE [LARGE SCALE GENOMIC DNA]</scope>
    <source>
        <strain evidence="2 3">DSM 45154</strain>
    </source>
</reference>
<sequence length="187" mass="20966">MSPSPDVVVGAGDLAARYHAEIRHLYDEVFLRPPFLFQDGAAEAHEAELLRLRADATFTVAVGSAGARIAGFAYGHRLPVDHRWWGRFPTPLDEELTREWEGRTFAVVDLAVRPGLRRRGWATRLLGALLASRDEERAVLSVQPDATAAHALYLRTGWRLVGRKGPIPGTVPPYWDIYLRELPPPRR</sequence>
<dbReference type="Pfam" id="PF00583">
    <property type="entry name" value="Acetyltransf_1"/>
    <property type="match status" value="1"/>
</dbReference>
<proteinExistence type="predicted"/>
<organism evidence="2 3">
    <name type="scientific">Marinactinospora thermotolerans DSM 45154</name>
    <dbReference type="NCBI Taxonomy" id="1122192"/>
    <lineage>
        <taxon>Bacteria</taxon>
        <taxon>Bacillati</taxon>
        <taxon>Actinomycetota</taxon>
        <taxon>Actinomycetes</taxon>
        <taxon>Streptosporangiales</taxon>
        <taxon>Nocardiopsidaceae</taxon>
        <taxon>Marinactinospora</taxon>
    </lineage>
</organism>
<dbReference type="GO" id="GO:0016747">
    <property type="term" value="F:acyltransferase activity, transferring groups other than amino-acyl groups"/>
    <property type="evidence" value="ECO:0007669"/>
    <property type="project" value="InterPro"/>
</dbReference>
<gene>
    <name evidence="2" type="ORF">SAMN02745673_04770</name>
</gene>
<evidence type="ECO:0000313" key="2">
    <source>
        <dbReference type="EMBL" id="SKA37989.1"/>
    </source>
</evidence>